<evidence type="ECO:0000313" key="2">
    <source>
        <dbReference type="Proteomes" id="UP000627205"/>
    </source>
</evidence>
<protein>
    <recommendedName>
        <fullName evidence="3">DUF3861 family protein</fullName>
    </recommendedName>
</protein>
<evidence type="ECO:0008006" key="3">
    <source>
        <dbReference type="Google" id="ProtNLM"/>
    </source>
</evidence>
<gene>
    <name evidence="1" type="ORF">GCM10011430_04520</name>
</gene>
<reference evidence="1" key="2">
    <citation type="submission" date="2020-09" db="EMBL/GenBank/DDBJ databases">
        <authorList>
            <person name="Sun Q."/>
            <person name="Sedlacek I."/>
        </authorList>
    </citation>
    <scope>NUCLEOTIDE SEQUENCE</scope>
    <source>
        <strain evidence="1">CCM 7664</strain>
    </source>
</reference>
<dbReference type="AlphaFoldDB" id="A0A8J3F569"/>
<dbReference type="Pfam" id="PF12977">
    <property type="entry name" value="DUF3861"/>
    <property type="match status" value="1"/>
</dbReference>
<dbReference type="Gene3D" id="3.10.20.850">
    <property type="entry name" value="Protein of unknown function DUF3861"/>
    <property type="match status" value="1"/>
</dbReference>
<dbReference type="Proteomes" id="UP000627205">
    <property type="component" value="Unassembled WGS sequence"/>
</dbReference>
<dbReference type="RefSeq" id="WP_188419343.1">
    <property type="nucleotide sequence ID" value="NZ_BMDP01000001.1"/>
</dbReference>
<dbReference type="EMBL" id="BMDP01000001">
    <property type="protein sequence ID" value="GGI53278.1"/>
    <property type="molecule type" value="Genomic_DNA"/>
</dbReference>
<evidence type="ECO:0000313" key="1">
    <source>
        <dbReference type="EMBL" id="GGI53278.1"/>
    </source>
</evidence>
<proteinExistence type="predicted"/>
<sequence length="107" mass="11739">MSAHQYRITLDYLGGKHAGPEAHEPLSFEAGNHDDLFVIIERVRAAGLADADEATALALGMKLFGEVMLAHRKDPLFAPLQPAFREFIGAFKQRVQSGNEGQPQPLQ</sequence>
<keyword evidence="2" id="KW-1185">Reference proteome</keyword>
<dbReference type="InterPro" id="IPR024476">
    <property type="entry name" value="DUF3861"/>
</dbReference>
<accession>A0A8J3F569</accession>
<organism evidence="1 2">
    <name type="scientific">Oxalicibacterium solurbis</name>
    <dbReference type="NCBI Taxonomy" id="69280"/>
    <lineage>
        <taxon>Bacteria</taxon>
        <taxon>Pseudomonadati</taxon>
        <taxon>Pseudomonadota</taxon>
        <taxon>Betaproteobacteria</taxon>
        <taxon>Burkholderiales</taxon>
        <taxon>Oxalobacteraceae</taxon>
        <taxon>Oxalicibacterium</taxon>
    </lineage>
</organism>
<reference evidence="1" key="1">
    <citation type="journal article" date="2014" name="Int. J. Syst. Evol. Microbiol.">
        <title>Complete genome sequence of Corynebacterium casei LMG S-19264T (=DSM 44701T), isolated from a smear-ripened cheese.</title>
        <authorList>
            <consortium name="US DOE Joint Genome Institute (JGI-PGF)"/>
            <person name="Walter F."/>
            <person name="Albersmeier A."/>
            <person name="Kalinowski J."/>
            <person name="Ruckert C."/>
        </authorList>
    </citation>
    <scope>NUCLEOTIDE SEQUENCE</scope>
    <source>
        <strain evidence="1">CCM 7664</strain>
    </source>
</reference>
<dbReference type="InterPro" id="IPR038194">
    <property type="entry name" value="DUF3861_sf"/>
</dbReference>
<name>A0A8J3F569_9BURK</name>
<comment type="caution">
    <text evidence="1">The sequence shown here is derived from an EMBL/GenBank/DDBJ whole genome shotgun (WGS) entry which is preliminary data.</text>
</comment>